<keyword evidence="16" id="KW-1185">Reference proteome</keyword>
<reference evidence="15 16" key="1">
    <citation type="submission" date="2019-12" db="EMBL/GenBank/DDBJ databases">
        <title>Genomic-based taxomic classification of the family Erythrobacteraceae.</title>
        <authorList>
            <person name="Xu L."/>
        </authorList>
    </citation>
    <scope>NUCLEOTIDE SEQUENCE [LARGE SCALE GENOMIC DNA]</scope>
    <source>
        <strain evidence="15 16">MCCC 1A09965</strain>
    </source>
</reference>
<dbReference type="InterPro" id="IPR005467">
    <property type="entry name" value="His_kinase_dom"/>
</dbReference>
<dbReference type="InterPro" id="IPR003594">
    <property type="entry name" value="HATPase_dom"/>
</dbReference>
<dbReference type="GO" id="GO:0000160">
    <property type="term" value="P:phosphorelay signal transduction system"/>
    <property type="evidence" value="ECO:0007669"/>
    <property type="project" value="UniProtKB-KW"/>
</dbReference>
<evidence type="ECO:0000256" key="5">
    <source>
        <dbReference type="ARBA" id="ARBA00022679"/>
    </source>
</evidence>
<dbReference type="InterPro" id="IPR036890">
    <property type="entry name" value="HATPase_C_sf"/>
</dbReference>
<dbReference type="SMART" id="SM00387">
    <property type="entry name" value="HATPase_c"/>
    <property type="match status" value="1"/>
</dbReference>
<dbReference type="Pfam" id="PF07568">
    <property type="entry name" value="HisKA_2"/>
    <property type="match status" value="1"/>
</dbReference>
<feature type="transmembrane region" description="Helical" evidence="13">
    <location>
        <begin position="63"/>
        <end position="96"/>
    </location>
</feature>
<dbReference type="Pfam" id="PF02518">
    <property type="entry name" value="HATPase_c"/>
    <property type="match status" value="1"/>
</dbReference>
<evidence type="ECO:0000256" key="3">
    <source>
        <dbReference type="ARBA" id="ARBA00012438"/>
    </source>
</evidence>
<feature type="domain" description="Histidine kinase" evidence="14">
    <location>
        <begin position="156"/>
        <end position="350"/>
    </location>
</feature>
<keyword evidence="7" id="KW-0547">Nucleotide-binding</keyword>
<dbReference type="Gene3D" id="1.20.120.620">
    <property type="entry name" value="Backbone structure of the membrane domain of e. Coli histidine kinase receptor kdpd"/>
    <property type="match status" value="1"/>
</dbReference>
<evidence type="ECO:0000256" key="6">
    <source>
        <dbReference type="ARBA" id="ARBA00022692"/>
    </source>
</evidence>
<evidence type="ECO:0000256" key="9">
    <source>
        <dbReference type="ARBA" id="ARBA00022840"/>
    </source>
</evidence>
<evidence type="ECO:0000256" key="2">
    <source>
        <dbReference type="ARBA" id="ARBA00004141"/>
    </source>
</evidence>
<keyword evidence="11" id="KW-0902">Two-component regulatory system</keyword>
<dbReference type="PANTHER" id="PTHR41523:SF8">
    <property type="entry name" value="ETHYLENE RESPONSE SENSOR PROTEIN"/>
    <property type="match status" value="1"/>
</dbReference>
<keyword evidence="4" id="KW-0597">Phosphoprotein</keyword>
<protein>
    <recommendedName>
        <fullName evidence="3">histidine kinase</fullName>
        <ecNumber evidence="3">2.7.13.3</ecNumber>
    </recommendedName>
</protein>
<evidence type="ECO:0000256" key="11">
    <source>
        <dbReference type="ARBA" id="ARBA00023012"/>
    </source>
</evidence>
<dbReference type="SUPFAM" id="SSF55874">
    <property type="entry name" value="ATPase domain of HSP90 chaperone/DNA topoisomerase II/histidine kinase"/>
    <property type="match status" value="1"/>
</dbReference>
<dbReference type="AlphaFoldDB" id="A0A844YKN4"/>
<dbReference type="PANTHER" id="PTHR41523">
    <property type="entry name" value="TWO-COMPONENT SYSTEM SENSOR PROTEIN"/>
    <property type="match status" value="1"/>
</dbReference>
<evidence type="ECO:0000256" key="1">
    <source>
        <dbReference type="ARBA" id="ARBA00000085"/>
    </source>
</evidence>
<keyword evidence="6 13" id="KW-0812">Transmembrane</keyword>
<dbReference type="Gene3D" id="3.30.565.10">
    <property type="entry name" value="Histidine kinase-like ATPase, C-terminal domain"/>
    <property type="match status" value="1"/>
</dbReference>
<keyword evidence="12 13" id="KW-0472">Membrane</keyword>
<keyword evidence="9" id="KW-0067">ATP-binding</keyword>
<evidence type="ECO:0000256" key="12">
    <source>
        <dbReference type="ARBA" id="ARBA00023136"/>
    </source>
</evidence>
<proteinExistence type="predicted"/>
<evidence type="ECO:0000256" key="8">
    <source>
        <dbReference type="ARBA" id="ARBA00022777"/>
    </source>
</evidence>
<dbReference type="OrthoDB" id="7991996at2"/>
<feature type="transmembrane region" description="Helical" evidence="13">
    <location>
        <begin position="108"/>
        <end position="129"/>
    </location>
</feature>
<accession>A0A844YKN4</accession>
<evidence type="ECO:0000256" key="10">
    <source>
        <dbReference type="ARBA" id="ARBA00022989"/>
    </source>
</evidence>
<evidence type="ECO:0000256" key="7">
    <source>
        <dbReference type="ARBA" id="ARBA00022741"/>
    </source>
</evidence>
<dbReference type="GO" id="GO:0016020">
    <property type="term" value="C:membrane"/>
    <property type="evidence" value="ECO:0007669"/>
    <property type="project" value="UniProtKB-SubCell"/>
</dbReference>
<evidence type="ECO:0000259" key="14">
    <source>
        <dbReference type="PROSITE" id="PS50109"/>
    </source>
</evidence>
<dbReference type="PROSITE" id="PS50109">
    <property type="entry name" value="HIS_KIN"/>
    <property type="match status" value="1"/>
</dbReference>
<dbReference type="InterPro" id="IPR011495">
    <property type="entry name" value="Sig_transdc_His_kin_sub2_dim/P"/>
</dbReference>
<dbReference type="GO" id="GO:0004673">
    <property type="term" value="F:protein histidine kinase activity"/>
    <property type="evidence" value="ECO:0007669"/>
    <property type="project" value="UniProtKB-EC"/>
</dbReference>
<organism evidence="15 16">
    <name type="scientific">Qipengyuania oceanensis</name>
    <dbReference type="NCBI Taxonomy" id="1463597"/>
    <lineage>
        <taxon>Bacteria</taxon>
        <taxon>Pseudomonadati</taxon>
        <taxon>Pseudomonadota</taxon>
        <taxon>Alphaproteobacteria</taxon>
        <taxon>Sphingomonadales</taxon>
        <taxon>Erythrobacteraceae</taxon>
        <taxon>Qipengyuania</taxon>
    </lineage>
</organism>
<comment type="caution">
    <text evidence="15">The sequence shown here is derived from an EMBL/GenBank/DDBJ whole genome shotgun (WGS) entry which is preliminary data.</text>
</comment>
<comment type="catalytic activity">
    <reaction evidence="1">
        <text>ATP + protein L-histidine = ADP + protein N-phospho-L-histidine.</text>
        <dbReference type="EC" id="2.7.13.3"/>
    </reaction>
</comment>
<keyword evidence="5" id="KW-0808">Transferase</keyword>
<evidence type="ECO:0000313" key="16">
    <source>
        <dbReference type="Proteomes" id="UP000445582"/>
    </source>
</evidence>
<evidence type="ECO:0000313" key="15">
    <source>
        <dbReference type="EMBL" id="MXO63929.1"/>
    </source>
</evidence>
<dbReference type="EMBL" id="WTYN01000004">
    <property type="protein sequence ID" value="MXO63929.1"/>
    <property type="molecule type" value="Genomic_DNA"/>
</dbReference>
<sequence length="358" mass="38773">MNVPDSRALGQIPGAGQTLLQRLPLARSRPWIGYGVAIVASLTGLFVRWFVADTLPEGFPYITFFPAVILTAFFFGVGPGILSAVLCGLLSWYYFIAPVESFALPYRAVVALGFYLFIVTVDIALVHWMQHANRRLVVEQRRSAELADTREMLFKELQHRVGNNLQMMSSILSLQQRGVRDEEGKVALADASRRIGLVGRLQRTLYSADGAQLSLASYIERIVRDTLEASGRDDVSFLFDAQVSGSLPSESAIPTALVVAEAVSNAIEHAYSDNGGPIDVTLVDGEEDCFIICIQDEGDGLPEDFVLEGATSLGLRIANTLGRSLGGEFTLANRQDGQGAIARLVIPHASEDTVNAAA</sequence>
<dbReference type="Pfam" id="PF13493">
    <property type="entry name" value="DUF4118"/>
    <property type="match status" value="1"/>
</dbReference>
<name>A0A844YKN4_9SPHN</name>
<evidence type="ECO:0000256" key="4">
    <source>
        <dbReference type="ARBA" id="ARBA00022553"/>
    </source>
</evidence>
<keyword evidence="8" id="KW-0418">Kinase</keyword>
<dbReference type="InterPro" id="IPR038318">
    <property type="entry name" value="KdpD_sf"/>
</dbReference>
<dbReference type="PRINTS" id="PR00344">
    <property type="entry name" value="BCTRLSENSOR"/>
</dbReference>
<dbReference type="EC" id="2.7.13.3" evidence="3"/>
<keyword evidence="10 13" id="KW-1133">Transmembrane helix</keyword>
<dbReference type="GO" id="GO:0005524">
    <property type="term" value="F:ATP binding"/>
    <property type="evidence" value="ECO:0007669"/>
    <property type="project" value="UniProtKB-KW"/>
</dbReference>
<gene>
    <name evidence="15" type="ORF">GRI48_13025</name>
</gene>
<evidence type="ECO:0000256" key="13">
    <source>
        <dbReference type="SAM" id="Phobius"/>
    </source>
</evidence>
<feature type="transmembrane region" description="Helical" evidence="13">
    <location>
        <begin position="31"/>
        <end position="51"/>
    </location>
</feature>
<comment type="subcellular location">
    <subcellularLocation>
        <location evidence="2">Membrane</location>
        <topology evidence="2">Multi-pass membrane protein</topology>
    </subcellularLocation>
</comment>
<dbReference type="InterPro" id="IPR004358">
    <property type="entry name" value="Sig_transdc_His_kin-like_C"/>
</dbReference>
<dbReference type="InterPro" id="IPR025201">
    <property type="entry name" value="KdpD_TM"/>
</dbReference>
<dbReference type="Proteomes" id="UP000445582">
    <property type="component" value="Unassembled WGS sequence"/>
</dbReference>